<sequence>MEIFRVLGTLSAVLLFVQISLFVLRRIYKYLPKKPKFMVPVLKILKNSHIYTGITLLIIGFVHGILALGKIQLHTGWILWFGIFFAFLGFLLRGKIGKKWIIFHRIIGFILIGLFFIHKFFPWII</sequence>
<keyword evidence="1" id="KW-0472">Membrane</keyword>
<dbReference type="EMBL" id="DRXW01000309">
    <property type="protein sequence ID" value="HHR34311.1"/>
    <property type="molecule type" value="Genomic_DNA"/>
</dbReference>
<comment type="caution">
    <text evidence="2">The sequence shown here is derived from an EMBL/GenBank/DDBJ whole genome shotgun (WGS) entry which is preliminary data.</text>
</comment>
<feature type="transmembrane region" description="Helical" evidence="1">
    <location>
        <begin position="106"/>
        <end position="124"/>
    </location>
</feature>
<keyword evidence="1" id="KW-0812">Transmembrane</keyword>
<evidence type="ECO:0000313" key="2">
    <source>
        <dbReference type="EMBL" id="HHR34311.1"/>
    </source>
</evidence>
<organism evidence="2">
    <name type="scientific">Fervidobacterium nodosum</name>
    <dbReference type="NCBI Taxonomy" id="2424"/>
    <lineage>
        <taxon>Bacteria</taxon>
        <taxon>Thermotogati</taxon>
        <taxon>Thermotogota</taxon>
        <taxon>Thermotogae</taxon>
        <taxon>Thermotogales</taxon>
        <taxon>Fervidobacteriaceae</taxon>
        <taxon>Fervidobacterium</taxon>
    </lineage>
</organism>
<protein>
    <submittedName>
        <fullName evidence="2">Uncharacterized protein</fullName>
    </submittedName>
</protein>
<proteinExistence type="predicted"/>
<gene>
    <name evidence="2" type="ORF">ENM46_05135</name>
</gene>
<name>A0A7C5Y907_9BACT</name>
<feature type="transmembrane region" description="Helical" evidence="1">
    <location>
        <begin position="77"/>
        <end position="94"/>
    </location>
</feature>
<dbReference type="AlphaFoldDB" id="A0A7C5Y907"/>
<keyword evidence="1" id="KW-1133">Transmembrane helix</keyword>
<evidence type="ECO:0000256" key="1">
    <source>
        <dbReference type="SAM" id="Phobius"/>
    </source>
</evidence>
<reference evidence="2" key="1">
    <citation type="journal article" date="2020" name="mSystems">
        <title>Genome- and Community-Level Interaction Insights into Carbon Utilization and Element Cycling Functions of Hydrothermarchaeota in Hydrothermal Sediment.</title>
        <authorList>
            <person name="Zhou Z."/>
            <person name="Liu Y."/>
            <person name="Xu W."/>
            <person name="Pan J."/>
            <person name="Luo Z.H."/>
            <person name="Li M."/>
        </authorList>
    </citation>
    <scope>NUCLEOTIDE SEQUENCE [LARGE SCALE GENOMIC DNA]</scope>
    <source>
        <strain evidence="2">SpSt-1088</strain>
    </source>
</reference>
<accession>A0A7C5Y907</accession>
<feature type="transmembrane region" description="Helical" evidence="1">
    <location>
        <begin position="49"/>
        <end position="71"/>
    </location>
</feature>
<feature type="transmembrane region" description="Helical" evidence="1">
    <location>
        <begin position="6"/>
        <end position="28"/>
    </location>
</feature>